<comment type="subcellular location">
    <subcellularLocation>
        <location evidence="1">Nucleus</location>
    </subcellularLocation>
</comment>
<dbReference type="Pfam" id="PF03810">
    <property type="entry name" value="IBN_N"/>
    <property type="match status" value="1"/>
</dbReference>
<dbReference type="PANTHER" id="PTHR12363:SF33">
    <property type="entry name" value="IMPORTIN-13"/>
    <property type="match status" value="1"/>
</dbReference>
<protein>
    <recommendedName>
        <fullName evidence="5">Importin N-terminal domain-containing protein</fullName>
    </recommendedName>
</protein>
<feature type="domain" description="Importin N-terminal" evidence="5">
    <location>
        <begin position="30"/>
        <end position="94"/>
    </location>
</feature>
<dbReference type="PANTHER" id="PTHR12363">
    <property type="entry name" value="TRANSPORTIN 3 AND IMPORTIN 13"/>
    <property type="match status" value="1"/>
</dbReference>
<evidence type="ECO:0000313" key="7">
    <source>
        <dbReference type="Proteomes" id="UP001470230"/>
    </source>
</evidence>
<dbReference type="InterPro" id="IPR016024">
    <property type="entry name" value="ARM-type_fold"/>
</dbReference>
<keyword evidence="7" id="KW-1185">Reference proteome</keyword>
<accession>A0ABR2L7A7</accession>
<dbReference type="InterPro" id="IPR011989">
    <property type="entry name" value="ARM-like"/>
</dbReference>
<evidence type="ECO:0000256" key="2">
    <source>
        <dbReference type="ARBA" id="ARBA00007991"/>
    </source>
</evidence>
<evidence type="ECO:0000313" key="6">
    <source>
        <dbReference type="EMBL" id="KAK8899218.1"/>
    </source>
</evidence>
<name>A0ABR2L7A7_9EUKA</name>
<evidence type="ECO:0000256" key="4">
    <source>
        <dbReference type="ARBA" id="ARBA00023242"/>
    </source>
</evidence>
<dbReference type="Gene3D" id="1.25.10.10">
    <property type="entry name" value="Leucine-rich Repeat Variant"/>
    <property type="match status" value="1"/>
</dbReference>
<dbReference type="SUPFAM" id="SSF48371">
    <property type="entry name" value="ARM repeat"/>
    <property type="match status" value="2"/>
</dbReference>
<evidence type="ECO:0000259" key="5">
    <source>
        <dbReference type="Pfam" id="PF03810"/>
    </source>
</evidence>
<dbReference type="InterPro" id="IPR001494">
    <property type="entry name" value="Importin-beta_N"/>
</dbReference>
<dbReference type="InterPro" id="IPR051345">
    <property type="entry name" value="Importin_beta-like_NTR"/>
</dbReference>
<reference evidence="6 7" key="1">
    <citation type="submission" date="2024-04" db="EMBL/GenBank/DDBJ databases">
        <title>Tritrichomonas musculus Genome.</title>
        <authorList>
            <person name="Alves-Ferreira E."/>
            <person name="Grigg M."/>
            <person name="Lorenzi H."/>
            <person name="Galac M."/>
        </authorList>
    </citation>
    <scope>NUCLEOTIDE SEQUENCE [LARGE SCALE GENOMIC DNA]</scope>
    <source>
        <strain evidence="6 7">EAF2021</strain>
    </source>
</reference>
<proteinExistence type="inferred from homology"/>
<dbReference type="Proteomes" id="UP001470230">
    <property type="component" value="Unassembled WGS sequence"/>
</dbReference>
<keyword evidence="4" id="KW-0539">Nucleus</keyword>
<evidence type="ECO:0000256" key="3">
    <source>
        <dbReference type="ARBA" id="ARBA00022448"/>
    </source>
</evidence>
<comment type="similarity">
    <text evidence="2">Belongs to the importin beta family.</text>
</comment>
<evidence type="ECO:0000256" key="1">
    <source>
        <dbReference type="ARBA" id="ARBA00004123"/>
    </source>
</evidence>
<keyword evidence="3" id="KW-0813">Transport</keyword>
<comment type="caution">
    <text evidence="6">The sequence shown here is derived from an EMBL/GenBank/DDBJ whole genome shotgun (WGS) entry which is preliminary data.</text>
</comment>
<sequence>MDDPRFSQENVEKAMEISQDITSSDQQAAMGLLNEWMEQPSSLFTALQLVRTTNSFYCSFMSSSLIKNKISSFWGQMEPDQRNEYRESLSTLIATVPDINNQISYNLIRALCYIALSDWPVDFQNFSNIIFPSNESGTIAVSLRILSSFMEEIDTSNLITDLRRNNLRQLISTQQHDKIMEMISTFINAPELANDILLICNYMLRWGSVEDIINFDLFQKLSLQFLSDEHACEKAVQCLTSIFISRTDSAIAFRTFSPFLADALAKGIFPNQKPVTSNPHVMIFLLRFLLEYSSIFELVLIYDQAKNDETASTFIDENVVLLVETMNQKGISQATLREDLLQLYQIILSIPPNQIIEEVQTYFWQLWDNNLRRVCYEQNHNMTVNAASSFYLPFLDEIRRSLFNSLSSSIDKDGICLFQTRTTIGTLFMINQNAFFDFLKVQPPSPQLCHAIGTIEFALDNNSKLENVLMIIIELLQHANVDQSPEYLSALLFGMSHSTRCYQSNDQLFSQFIEFILSSMIGNDKLVSNAATQALYYIVQRKAGLFKGECRYYAELLISHSEAYLQNLEPQAAIRIFKVCTWLICYNKRNSSSSGMEVIEVLRSLTTTLISSDANNNNNENLLDENGCHELYVKLFNPIVDVLNKPDQFPQETVETALDIIRECCLGSPSLAPAIFSFLWPPLFNLAANMIPNVNFQNNILSYVLNAMSSMQVNMSYSQTSVQVNEIFNLMTQRQKIEESFFEYFTVIRDIFNELDSMYPIIHQQLVTPSLSSNEPLPGSMFLMIGQFTPDVVDIEWLTMAVIQALNELRPEVGEDALGALQSMIHKLSQDNFIKFLNNVAPQLISTVIGAIVDLMHKPLFIKLIDFLRFIIMSSDLERSGNPANSNMQTMIRNVIVSALKNFALEPNPGFFENFADYLLSVQRQFFKFKAAFGNLLVVLRKASPSDAELFKIEPAQQNSMFSVMFDSFFKNLIPIFEIHTIDEGPLLRSKQVVSRLKKRKNPTQPGQLFIFQPRLLPVEHFQQQEAAPTSEQHPQQPNQ</sequence>
<dbReference type="EMBL" id="JAPFFF010000001">
    <property type="protein sequence ID" value="KAK8899218.1"/>
    <property type="molecule type" value="Genomic_DNA"/>
</dbReference>
<gene>
    <name evidence="6" type="ORF">M9Y10_001523</name>
</gene>
<organism evidence="6 7">
    <name type="scientific">Tritrichomonas musculus</name>
    <dbReference type="NCBI Taxonomy" id="1915356"/>
    <lineage>
        <taxon>Eukaryota</taxon>
        <taxon>Metamonada</taxon>
        <taxon>Parabasalia</taxon>
        <taxon>Tritrichomonadida</taxon>
        <taxon>Tritrichomonadidae</taxon>
        <taxon>Tritrichomonas</taxon>
    </lineage>
</organism>